<evidence type="ECO:0000256" key="2">
    <source>
        <dbReference type="SAM" id="MobiDB-lite"/>
    </source>
</evidence>
<accession>A0A150WLV2</accession>
<sequence>MLGFAALSAKAAPTYLTYQGRIVKPNGQALEHNNVSFLFEITSSNGSCVLYREQVDGVNMQNSNGVFDVPIGNSHSYPAAPSFTILDAFNNSGGLTCFGGTPFSPTLSSGRLLRVQFHDGTAWRLISPDSAIRSVPYAGHAESSNKLGGHLADQFVLKSEINLGADCKSGFFLTWDAASRTFGCAADAAGAGGGLSSLNGQTGATQTFSPLATATSYGFGSSGNVHTLTIPSASTAGVTAGTISKSEFDAFSAKQAPGNYIVTLSGDVTSSLYSAGTVTTTIANNAVTTVKIADGAITGQKLENSGVSAGTYSSVTVDAKGRVTAGGTLASTDIPNLDASKITTGTLTRDVSAANVTATNIRIYDGVSQYLTMRLPPGGTGYTLNWPNAVGAAGSILQTDASGNLSWVTPPSAPVSSVAGRTGAVTLSNTDISGLGTAATRNVPSSGDAAAAEVVLGNDTRLSGPRAPNGSAGGDLSGTYPNPTVAKIQTRAMSNTAPLDGQVILWDNGNTTWTPQYVRMQDIRNTWGGTAMLPSTLCTADQAMVWNSLVDRFTCQNIGSLDAAAITTGVLAAARLGTGTADNTKYLRGDGTWQTLSTSDATKLPLAGGQMSGDIDMNTHKIINASNIPWTAVNPGGSNDMQSLRWDDTAKEWKWFTAGAAGAGIATINGANGTAQTLAPTASATSYGFTTSSNTHTFSIPSASGAGVTAGTISKTEYDSFAAKQAAGNYATALAGDVTSTGYSAGTLTTAIATNAVTTAKINDGAVTGVKLEDVSGLIVGTYPKVTVDAKGRVTTGAALSATDIPDLDAAKITTGVFSVARLATGTPDGSKFLRDDGTWAALPNLGSGYVLKTGDTMTGPLQVNSSSTAGLVSRGFGVSVPGTIDLSGALGTAGSPGKVANGAEIGRVSFSGYVRNPADTADAYTPLASIRAKTVNMDAQGRAGGGFGFFSSYFGSGSEVERMTFLPPSNLGIGNTNPQVEIHIGNLGGSIQIGADATTNRNFYMMNSSVSALRAFDIGNGNASGGGTVLARFQNDGKVGIGVANPTERLDVGGKVKATEFCIGATCISSWPSGGSGSVTSVVAGSGLTGGTITTTGTLAVDVGTNAGQIPQLNVSGKLPAAVIPTDILTTSTTLGGDLSGSLPNPTVVKIQGQTVANTVPSTSGQVLVWDQSTTRWTVNNIRAQDISTIWGGTQIIPSSSCGAHQAMVWSTITDRMTCQNIGSLDAAAVTTGTFATGRLGTGTADNTKYLRGDGTWAAISVSETDPKVGANTTNYVSKWDGSALVASGISEVSGNVGIGIASASNPLEIQKNHNGETFLVMRNTNTGNASEVGITIENNAGAAGSIFSTSFNYSSVTAYQDRFNIVSTPNVTGLTLAAENGDMRFLTTGQTERMRLTAAGDFGIGTTNPGAKLEVGGQIKITGGSPGLGKVLTSNATGLATWQNPATSGTVTSITAGTGLTGGTITGSGTIGLGTELTGLNGLSTNGFVKRTGAGAYSTVSSVTLTSEVTGVLPIANGGTNSSTALNSNRLMASISGAIQELGAMADGQVVVGKNASAPQIVTLGGDATISNTGSLTLGTGSVNSAKISDGTVGVVDLNFTGTMTTNTGIVVRDGTQFHNKTCSANQVLIWTVSNGWACNSLVLTETDPKVGSNTTNYVSKWNGTALVASGIFENGSGNIGIGTTSPGYKLQVNTTSAEVGAWDVASAFNYTFANPTATSATRFIGQINGTENGNTAAITGEIIGQVNYANNSMPSALNKLSGSWHGVKNNNGAGAVTTAVGVQGQIENASTNTIATAMGLQSSILKTSSGANTNGFGLYVGNIQATNAWSVYASDATAPSYFAGSVGVGTVSPAVKLDVVGGSAAVDNSFLIKKTNSASNRYNAVEINPWVYDSTSTSEDTALLIATKINGTTSNVAEFGSENYFYTPTNFDGSWTYLRRDGNNANGPWLYGEKFRGSFGTKGAVASGDDLLNIGGLGYNSSGTNNLGALISFQATEAYTNAAGGAKIYFATTPNGNTSFQTRMTIDQTGFVGIGTTSPSNTLHVTQAAAGVVARFANSAGSCTLTPSSSAANWACTSDASLKENVQNISGEEALDKMLGLNAVTYTLKKGDDGSRHTGYIAQNVRDVAPEFVRQDESGILQVSYTGFIPWITEGLKALHLKVKNLIDIQAAQSRELASQGQAILLLEKQNREKSSEIEALKKESEDLKARFEKLEKHLAK</sequence>
<protein>
    <recommendedName>
        <fullName evidence="3">Peptidase S74 domain-containing protein</fullName>
    </recommendedName>
</protein>
<keyword evidence="1" id="KW-0175">Coiled coil</keyword>
<dbReference type="EMBL" id="LUKE01000002">
    <property type="protein sequence ID" value="KYG64914.1"/>
    <property type="molecule type" value="Genomic_DNA"/>
</dbReference>
<dbReference type="InterPro" id="IPR030392">
    <property type="entry name" value="S74_ICA"/>
</dbReference>
<feature type="region of interest" description="Disordered" evidence="2">
    <location>
        <begin position="459"/>
        <end position="481"/>
    </location>
</feature>
<feature type="domain" description="Peptidase S74" evidence="3">
    <location>
        <begin position="2081"/>
        <end position="2173"/>
    </location>
</feature>
<proteinExistence type="predicted"/>
<dbReference type="OrthoDB" id="4463518at2"/>
<evidence type="ECO:0000259" key="3">
    <source>
        <dbReference type="PROSITE" id="PS51688"/>
    </source>
</evidence>
<dbReference type="PROSITE" id="PS51688">
    <property type="entry name" value="ICA"/>
    <property type="match status" value="1"/>
</dbReference>
<gene>
    <name evidence="4" type="ORF">AZI86_11995</name>
</gene>
<feature type="coiled-coil region" evidence="1">
    <location>
        <begin position="2187"/>
        <end position="2221"/>
    </location>
</feature>
<keyword evidence="5" id="KW-1185">Reference proteome</keyword>
<dbReference type="Pfam" id="PF13884">
    <property type="entry name" value="Peptidase_S74"/>
    <property type="match status" value="1"/>
</dbReference>
<organism evidence="4 5">
    <name type="scientific">Bdellovibrio bacteriovorus</name>
    <dbReference type="NCBI Taxonomy" id="959"/>
    <lineage>
        <taxon>Bacteria</taxon>
        <taxon>Pseudomonadati</taxon>
        <taxon>Bdellovibrionota</taxon>
        <taxon>Bdellovibrionia</taxon>
        <taxon>Bdellovibrionales</taxon>
        <taxon>Pseudobdellovibrionaceae</taxon>
        <taxon>Bdellovibrio</taxon>
    </lineage>
</organism>
<name>A0A150WLV2_BDEBC</name>
<evidence type="ECO:0000313" key="4">
    <source>
        <dbReference type="EMBL" id="KYG64914.1"/>
    </source>
</evidence>
<evidence type="ECO:0000256" key="1">
    <source>
        <dbReference type="SAM" id="Coils"/>
    </source>
</evidence>
<dbReference type="RefSeq" id="WP_061835425.1">
    <property type="nucleotide sequence ID" value="NZ_LUKE01000002.1"/>
</dbReference>
<dbReference type="Proteomes" id="UP000075320">
    <property type="component" value="Unassembled WGS sequence"/>
</dbReference>
<reference evidence="4 5" key="1">
    <citation type="submission" date="2016-03" db="EMBL/GenBank/DDBJ databases">
        <authorList>
            <person name="Ploux O."/>
        </authorList>
    </citation>
    <scope>NUCLEOTIDE SEQUENCE [LARGE SCALE GENOMIC DNA]</scope>
    <source>
        <strain evidence="4 5">R0</strain>
    </source>
</reference>
<evidence type="ECO:0000313" key="5">
    <source>
        <dbReference type="Proteomes" id="UP000075320"/>
    </source>
</evidence>
<comment type="caution">
    <text evidence="4">The sequence shown here is derived from an EMBL/GenBank/DDBJ whole genome shotgun (WGS) entry which is preliminary data.</text>
</comment>